<evidence type="ECO:0000256" key="1">
    <source>
        <dbReference type="ARBA" id="ARBA00023015"/>
    </source>
</evidence>
<dbReference type="PROSITE" id="PS51078">
    <property type="entry name" value="ICLR_ED"/>
    <property type="match status" value="1"/>
</dbReference>
<evidence type="ECO:0000259" key="4">
    <source>
        <dbReference type="PROSITE" id="PS51077"/>
    </source>
</evidence>
<dbReference type="SUPFAM" id="SSF55781">
    <property type="entry name" value="GAF domain-like"/>
    <property type="match status" value="1"/>
</dbReference>
<evidence type="ECO:0000256" key="2">
    <source>
        <dbReference type="ARBA" id="ARBA00023125"/>
    </source>
</evidence>
<dbReference type="RefSeq" id="WP_288196703.1">
    <property type="nucleotide sequence ID" value="NZ_LT608334.1"/>
</dbReference>
<dbReference type="FunFam" id="1.10.10.10:FF:000056">
    <property type="entry name" value="IclR family transcriptional regulator"/>
    <property type="match status" value="1"/>
</dbReference>
<gene>
    <name evidence="6" type="primary">kdgR</name>
    <name evidence="6" type="ORF">KL86PLE_40362</name>
</gene>
<dbReference type="InterPro" id="IPR014757">
    <property type="entry name" value="Tscrpt_reg_IclR_C"/>
</dbReference>
<dbReference type="GO" id="GO:0045892">
    <property type="term" value="P:negative regulation of DNA-templated transcription"/>
    <property type="evidence" value="ECO:0007669"/>
    <property type="project" value="TreeGrafter"/>
</dbReference>
<reference evidence="6" key="1">
    <citation type="submission" date="2016-08" db="EMBL/GenBank/DDBJ databases">
        <authorList>
            <person name="Seilhamer J.J."/>
        </authorList>
    </citation>
    <scope>NUCLEOTIDE SEQUENCE</scope>
    <source>
        <strain evidence="6">86</strain>
    </source>
</reference>
<dbReference type="InterPro" id="IPR050707">
    <property type="entry name" value="HTH_MetabolicPath_Reg"/>
</dbReference>
<dbReference type="AlphaFoldDB" id="A0A212LGG4"/>
<dbReference type="PANTHER" id="PTHR30136:SF7">
    <property type="entry name" value="HTH-TYPE TRANSCRIPTIONAL REGULATOR KDGR-RELATED"/>
    <property type="match status" value="1"/>
</dbReference>
<proteinExistence type="predicted"/>
<dbReference type="InterPro" id="IPR029016">
    <property type="entry name" value="GAF-like_dom_sf"/>
</dbReference>
<dbReference type="Gene3D" id="3.30.450.40">
    <property type="match status" value="1"/>
</dbReference>
<dbReference type="GO" id="GO:0003677">
    <property type="term" value="F:DNA binding"/>
    <property type="evidence" value="ECO:0007669"/>
    <property type="project" value="UniProtKB-KW"/>
</dbReference>
<dbReference type="Gene3D" id="1.10.10.10">
    <property type="entry name" value="Winged helix-like DNA-binding domain superfamily/Winged helix DNA-binding domain"/>
    <property type="match status" value="1"/>
</dbReference>
<dbReference type="InterPro" id="IPR005471">
    <property type="entry name" value="Tscrpt_reg_IclR_N"/>
</dbReference>
<evidence type="ECO:0000256" key="3">
    <source>
        <dbReference type="ARBA" id="ARBA00023163"/>
    </source>
</evidence>
<name>A0A212LGG4_9HYPH</name>
<dbReference type="GO" id="GO:0003700">
    <property type="term" value="F:DNA-binding transcription factor activity"/>
    <property type="evidence" value="ECO:0007669"/>
    <property type="project" value="TreeGrafter"/>
</dbReference>
<dbReference type="SMART" id="SM00346">
    <property type="entry name" value="HTH_ICLR"/>
    <property type="match status" value="1"/>
</dbReference>
<keyword evidence="3" id="KW-0804">Transcription</keyword>
<evidence type="ECO:0000313" key="6">
    <source>
        <dbReference type="EMBL" id="SCM76557.1"/>
    </source>
</evidence>
<dbReference type="NCBIfam" id="NF011671">
    <property type="entry name" value="PRK15090.1"/>
    <property type="match status" value="1"/>
</dbReference>
<dbReference type="Pfam" id="PF09339">
    <property type="entry name" value="HTH_IclR"/>
    <property type="match status" value="1"/>
</dbReference>
<dbReference type="SUPFAM" id="SSF46785">
    <property type="entry name" value="Winged helix' DNA-binding domain"/>
    <property type="match status" value="1"/>
</dbReference>
<accession>A0A212LGG4</accession>
<feature type="domain" description="IclR-ED" evidence="5">
    <location>
        <begin position="72"/>
        <end position="258"/>
    </location>
</feature>
<dbReference type="InterPro" id="IPR036390">
    <property type="entry name" value="WH_DNA-bd_sf"/>
</dbReference>
<dbReference type="Pfam" id="PF01614">
    <property type="entry name" value="IclR_C"/>
    <property type="match status" value="1"/>
</dbReference>
<dbReference type="PANTHER" id="PTHR30136">
    <property type="entry name" value="HELIX-TURN-HELIX TRANSCRIPTIONAL REGULATOR, ICLR FAMILY"/>
    <property type="match status" value="1"/>
</dbReference>
<dbReference type="EMBL" id="FMJD01000008">
    <property type="protein sequence ID" value="SCM76557.1"/>
    <property type="molecule type" value="Genomic_DNA"/>
</dbReference>
<sequence length="273" mass="30159">MPMPPKQDSVAAVLKVFAVLEALAEDRTVSLTELSQRAMTSKSTAYRLLQTMQELGYVEQEGDTEKYGLTLKVYDLGAKVLNRRADLIKVADKPMGELVQRTHEAVHLGILDPQVNSVVYIHKLDSLYNLFLQSPIGKRNPLFSTSLGKALLAWRDDDDLDALLPKLGYLKQTPNTITDPAVLAAQLWKARQQGYAEECEESELGVRCMAVPVFDHIGKVVAAISVSFPVFRFDENRRADYVRELRRAGKATSEGLGFSGDYAPLARSGSTAA</sequence>
<evidence type="ECO:0000259" key="5">
    <source>
        <dbReference type="PROSITE" id="PS51078"/>
    </source>
</evidence>
<dbReference type="InterPro" id="IPR036388">
    <property type="entry name" value="WH-like_DNA-bd_sf"/>
</dbReference>
<organism evidence="6">
    <name type="scientific">uncultured Pleomorphomonas sp</name>
    <dbReference type="NCBI Taxonomy" id="442121"/>
    <lineage>
        <taxon>Bacteria</taxon>
        <taxon>Pseudomonadati</taxon>
        <taxon>Pseudomonadota</taxon>
        <taxon>Alphaproteobacteria</taxon>
        <taxon>Hyphomicrobiales</taxon>
        <taxon>Pleomorphomonadaceae</taxon>
        <taxon>Pleomorphomonas</taxon>
        <taxon>environmental samples</taxon>
    </lineage>
</organism>
<dbReference type="PROSITE" id="PS51077">
    <property type="entry name" value="HTH_ICLR"/>
    <property type="match status" value="1"/>
</dbReference>
<keyword evidence="2 6" id="KW-0238">DNA-binding</keyword>
<protein>
    <submittedName>
        <fullName evidence="6">DNA-binding transcriptional repressor KdgR</fullName>
    </submittedName>
</protein>
<feature type="domain" description="HTH iclR-type" evidence="4">
    <location>
        <begin position="10"/>
        <end position="71"/>
    </location>
</feature>
<keyword evidence="1" id="KW-0805">Transcription regulation</keyword>